<geneLocation type="apicoplast" evidence="4"/>
<dbReference type="PROSITE" id="PS50889">
    <property type="entry name" value="S4"/>
    <property type="match status" value="1"/>
</dbReference>
<organism evidence="4">
    <name type="scientific">Leucocytozoon caulleryi</name>
    <dbReference type="NCBI Taxonomy" id="211597"/>
    <lineage>
        <taxon>Eukaryota</taxon>
        <taxon>Sar</taxon>
        <taxon>Alveolata</taxon>
        <taxon>Apicomplexa</taxon>
        <taxon>Aconoidasida</taxon>
        <taxon>Haemosporida</taxon>
        <taxon>Leucocytozoidae</taxon>
        <taxon>Leucocytozoon</taxon>
    </lineage>
</organism>
<dbReference type="EMBL" id="AP013071">
    <property type="protein sequence ID" value="BAN94666.1"/>
    <property type="molecule type" value="Genomic_DNA"/>
</dbReference>
<keyword evidence="4" id="KW-0933">Apicoplast</keyword>
<keyword evidence="4" id="KW-0687">Ribonucleoprotein</keyword>
<protein>
    <submittedName>
        <fullName evidence="4">Small subunit ribosomal protein 4</fullName>
    </submittedName>
</protein>
<dbReference type="RefSeq" id="YP_008757386.1">
    <property type="nucleotide sequence ID" value="NC_022667.1"/>
</dbReference>
<keyword evidence="4" id="KW-0689">Ribosomal protein</keyword>
<dbReference type="Gene3D" id="1.10.1050.10">
    <property type="entry name" value="Ribosomal Protein S4 Delta 41, Chain A, domain 1"/>
    <property type="match status" value="1"/>
</dbReference>
<proteinExistence type="predicted"/>
<evidence type="ECO:0000313" key="4">
    <source>
        <dbReference type="EMBL" id="BAN94666.1"/>
    </source>
</evidence>
<sequence length="207" mass="25933">MIKFKNSKLKILKKLNLPFLLNFSSKYNYKILNNYKNLTYKSYYDFRLRFIRHICYNYCITYNQYLYYFKKISNNNTNLLFLKLLYILESRIDNVLVNIGCFKTILQSRFYIRNKYILINNNNKIYYNYIIKINDIIYFKSKIKYILLYNLIFRYNIYIYLHILYIYNYIQIYSYNNYFLICIYNFKIKITSNIKLNNILYIYNYII</sequence>
<keyword evidence="2" id="KW-1133">Transmembrane helix</keyword>
<feature type="domain" description="RNA-binding S4" evidence="3">
    <location>
        <begin position="90"/>
        <end position="152"/>
    </location>
</feature>
<accession>U3TRS6</accession>
<dbReference type="GO" id="GO:0003723">
    <property type="term" value="F:RNA binding"/>
    <property type="evidence" value="ECO:0007669"/>
    <property type="project" value="UniProtKB-KW"/>
</dbReference>
<keyword evidence="4" id="KW-0934">Plastid</keyword>
<feature type="transmembrane region" description="Helical" evidence="2">
    <location>
        <begin position="146"/>
        <end position="167"/>
    </location>
</feature>
<dbReference type="SMART" id="SM00363">
    <property type="entry name" value="S4"/>
    <property type="match status" value="1"/>
</dbReference>
<keyword evidence="2" id="KW-0472">Membrane</keyword>
<evidence type="ECO:0000256" key="1">
    <source>
        <dbReference type="PROSITE-ProRule" id="PRU00182"/>
    </source>
</evidence>
<dbReference type="InterPro" id="IPR002942">
    <property type="entry name" value="S4_RNA-bd"/>
</dbReference>
<evidence type="ECO:0000256" key="2">
    <source>
        <dbReference type="SAM" id="Phobius"/>
    </source>
</evidence>
<gene>
    <name evidence="4" type="primary">rps4</name>
</gene>
<dbReference type="GeneID" id="17427148"/>
<dbReference type="SUPFAM" id="SSF55174">
    <property type="entry name" value="Alpha-L RNA-binding motif"/>
    <property type="match status" value="1"/>
</dbReference>
<name>U3TRS6_LEUCU</name>
<dbReference type="GO" id="GO:0005840">
    <property type="term" value="C:ribosome"/>
    <property type="evidence" value="ECO:0007669"/>
    <property type="project" value="UniProtKB-KW"/>
</dbReference>
<dbReference type="AlphaFoldDB" id="U3TRS6"/>
<dbReference type="Gene3D" id="3.10.290.10">
    <property type="entry name" value="RNA-binding S4 domain"/>
    <property type="match status" value="1"/>
</dbReference>
<keyword evidence="1" id="KW-0694">RNA-binding</keyword>
<evidence type="ECO:0000259" key="3">
    <source>
        <dbReference type="SMART" id="SM00363"/>
    </source>
</evidence>
<reference evidence="4" key="1">
    <citation type="submission" date="2013-06" db="EMBL/GenBank/DDBJ databases">
        <title>The apicoplast genome of highly pathogenic bird apicomplex protozoa, Leucocytozoon caulleryi.</title>
        <authorList>
            <person name="Imura T."/>
            <person name="Sato S."/>
            <person name="Sato Y."/>
            <person name="Sakamoto D."/>
            <person name="Isobe T."/>
            <person name="Sasaki K."/>
            <person name="Murata K."/>
            <person name="Holder T."/>
            <person name="Yukawa M."/>
        </authorList>
    </citation>
    <scope>NUCLEOTIDE SEQUENCE</scope>
    <source>
        <strain evidence="4">Niigata</strain>
    </source>
</reference>
<dbReference type="InterPro" id="IPR036986">
    <property type="entry name" value="S4_RNA-bd_sf"/>
</dbReference>
<keyword evidence="2" id="KW-0812">Transmembrane</keyword>